<feature type="domain" description="Glyoxalase/fosfomycin resistance/dioxygenase" evidence="1">
    <location>
        <begin position="8"/>
        <end position="115"/>
    </location>
</feature>
<name>A0ABY4GZ72_9BACI</name>
<protein>
    <submittedName>
        <fullName evidence="2">VOC family protein</fullName>
    </submittedName>
</protein>
<accession>A0ABY4GZ72</accession>
<evidence type="ECO:0000313" key="2">
    <source>
        <dbReference type="EMBL" id="UOQ93492.1"/>
    </source>
</evidence>
<keyword evidence="3" id="KW-1185">Reference proteome</keyword>
<sequence length="128" mass="14694">MNKLYPFIVVENCNEAVEYYHDIFGGEIKVLNKQEGKLLHAELHVNGSTLHFSDSYGIPVTNGENVKVMMQFDSEEEITKVFNSLKKDGKVAVDLEDTFFGALHGQIIDRNQVNWVLNFFRKNEKLRG</sequence>
<organism evidence="2 3">
    <name type="scientific">Halobacillus shinanisalinarum</name>
    <dbReference type="NCBI Taxonomy" id="2932258"/>
    <lineage>
        <taxon>Bacteria</taxon>
        <taxon>Bacillati</taxon>
        <taxon>Bacillota</taxon>
        <taxon>Bacilli</taxon>
        <taxon>Bacillales</taxon>
        <taxon>Bacillaceae</taxon>
        <taxon>Halobacillus</taxon>
    </lineage>
</organism>
<dbReference type="RefSeq" id="WP_244753092.1">
    <property type="nucleotide sequence ID" value="NZ_CP095074.1"/>
</dbReference>
<dbReference type="SUPFAM" id="SSF54593">
    <property type="entry name" value="Glyoxalase/Bleomycin resistance protein/Dihydroxybiphenyl dioxygenase"/>
    <property type="match status" value="1"/>
</dbReference>
<dbReference type="PANTHER" id="PTHR33990:SF1">
    <property type="entry name" value="PROTEIN YJDN"/>
    <property type="match status" value="1"/>
</dbReference>
<dbReference type="EMBL" id="CP095074">
    <property type="protein sequence ID" value="UOQ93492.1"/>
    <property type="molecule type" value="Genomic_DNA"/>
</dbReference>
<reference evidence="2 3" key="1">
    <citation type="submission" date="2022-04" db="EMBL/GenBank/DDBJ databases">
        <title>Halobacillus sp. isolated from saltern.</title>
        <authorList>
            <person name="Won M."/>
            <person name="Lee C.-M."/>
            <person name="Woen H.-Y."/>
            <person name="Kwon S.-W."/>
        </authorList>
    </citation>
    <scope>NUCLEOTIDE SEQUENCE [LARGE SCALE GENOMIC DNA]</scope>
    <source>
        <strain evidence="2 3">SSTM10-2</strain>
    </source>
</reference>
<dbReference type="Pfam" id="PF00903">
    <property type="entry name" value="Glyoxalase"/>
    <property type="match status" value="1"/>
</dbReference>
<evidence type="ECO:0000313" key="3">
    <source>
        <dbReference type="Proteomes" id="UP000831880"/>
    </source>
</evidence>
<evidence type="ECO:0000259" key="1">
    <source>
        <dbReference type="Pfam" id="PF00903"/>
    </source>
</evidence>
<gene>
    <name evidence="2" type="ORF">MUO14_00345</name>
</gene>
<dbReference type="CDD" id="cd06588">
    <property type="entry name" value="PhnB_like"/>
    <property type="match status" value="1"/>
</dbReference>
<proteinExistence type="predicted"/>
<dbReference type="InterPro" id="IPR028973">
    <property type="entry name" value="PhnB-like"/>
</dbReference>
<dbReference type="InterPro" id="IPR029068">
    <property type="entry name" value="Glyas_Bleomycin-R_OHBP_Dase"/>
</dbReference>
<dbReference type="Gene3D" id="3.10.180.10">
    <property type="entry name" value="2,3-Dihydroxybiphenyl 1,2-Dioxygenase, domain 1"/>
    <property type="match status" value="1"/>
</dbReference>
<dbReference type="PANTHER" id="PTHR33990">
    <property type="entry name" value="PROTEIN YJDN-RELATED"/>
    <property type="match status" value="1"/>
</dbReference>
<dbReference type="Proteomes" id="UP000831880">
    <property type="component" value="Chromosome"/>
</dbReference>
<dbReference type="InterPro" id="IPR004360">
    <property type="entry name" value="Glyas_Fos-R_dOase_dom"/>
</dbReference>